<protein>
    <submittedName>
        <fullName evidence="2">Uncharacterized protein</fullName>
    </submittedName>
</protein>
<feature type="transmembrane region" description="Helical" evidence="1">
    <location>
        <begin position="165"/>
        <end position="185"/>
    </location>
</feature>
<feature type="transmembrane region" description="Helical" evidence="1">
    <location>
        <begin position="80"/>
        <end position="103"/>
    </location>
</feature>
<name>A0A1D2KY08_BROTH</name>
<sequence length="417" mass="47285">MSKRINRLLSNPYGATILKKGIVIMTGLLSMILLTRFLGPELKGQYSYYFNIVTIGTTILNLGISLVYPEYKRKDKDYRNVFLSLSFLQFFIYLIVSLSFWYLSDSNNYGMVAILVSVGILNLQLSQINLVENIKSHSIVTSVGAISNLVFTLIIYLFFKNSVSIALILLLLKNAILIGGSIYVLKNNFHLEGSAKIFKTVVIAGFLPMLTTVLVSINYRIDILLLNVMDVPFYDIGLYSTGVQLAEYAWMIPDIFKEVMMHKNARKDDLKHLFFSIRMANTGVIMFILVVVLFGKQILQLLFGSEFMGAYEITVLMFLAVPFMVYAKIIGTLFIANGKWNFYFGTLFLAVVFNIGLNFAFVPLWGTIGSAFASVVSYALSGVIFLCWLLKHTQVKWHELIIVRGYDIKQIYRKIKS</sequence>
<feature type="transmembrane region" description="Helical" evidence="1">
    <location>
        <begin position="231"/>
        <end position="252"/>
    </location>
</feature>
<dbReference type="RefSeq" id="WP_069126037.1">
    <property type="nucleotide sequence ID" value="NZ_CP023483.1"/>
</dbReference>
<keyword evidence="1" id="KW-1133">Transmembrane helix</keyword>
<gene>
    <name evidence="2" type="ORF">CNY62_09215</name>
</gene>
<keyword evidence="1" id="KW-0472">Membrane</keyword>
<dbReference type="Proteomes" id="UP000243591">
    <property type="component" value="Chromosome"/>
</dbReference>
<dbReference type="EMBL" id="CP023483">
    <property type="protein sequence ID" value="ATF26556.1"/>
    <property type="molecule type" value="Genomic_DNA"/>
</dbReference>
<accession>A0A1D2KY08</accession>
<feature type="transmembrane region" description="Helical" evidence="1">
    <location>
        <begin position="197"/>
        <end position="219"/>
    </location>
</feature>
<feature type="transmembrane region" description="Helical" evidence="1">
    <location>
        <begin position="371"/>
        <end position="390"/>
    </location>
</feature>
<feature type="transmembrane region" description="Helical" evidence="1">
    <location>
        <begin position="138"/>
        <end position="159"/>
    </location>
</feature>
<keyword evidence="3" id="KW-1185">Reference proteome</keyword>
<feature type="transmembrane region" description="Helical" evidence="1">
    <location>
        <begin position="21"/>
        <end position="40"/>
    </location>
</feature>
<feature type="transmembrane region" description="Helical" evidence="1">
    <location>
        <begin position="46"/>
        <end position="68"/>
    </location>
</feature>
<organism evidence="2 3">
    <name type="scientific">Brochothrix thermosphacta</name>
    <name type="common">Microbacterium thermosphactum</name>
    <dbReference type="NCBI Taxonomy" id="2756"/>
    <lineage>
        <taxon>Bacteria</taxon>
        <taxon>Bacillati</taxon>
        <taxon>Bacillota</taxon>
        <taxon>Bacilli</taxon>
        <taxon>Bacillales</taxon>
        <taxon>Listeriaceae</taxon>
        <taxon>Brochothrix</taxon>
    </lineage>
</organism>
<feature type="transmembrane region" description="Helical" evidence="1">
    <location>
        <begin position="342"/>
        <end position="365"/>
    </location>
</feature>
<keyword evidence="1" id="KW-0812">Transmembrane</keyword>
<feature type="transmembrane region" description="Helical" evidence="1">
    <location>
        <begin position="315"/>
        <end position="335"/>
    </location>
</feature>
<evidence type="ECO:0000313" key="3">
    <source>
        <dbReference type="Proteomes" id="UP000243591"/>
    </source>
</evidence>
<dbReference type="KEGG" id="bths:CNY62_09215"/>
<evidence type="ECO:0000256" key="1">
    <source>
        <dbReference type="SAM" id="Phobius"/>
    </source>
</evidence>
<proteinExistence type="predicted"/>
<feature type="transmembrane region" description="Helical" evidence="1">
    <location>
        <begin position="109"/>
        <end position="126"/>
    </location>
</feature>
<feature type="transmembrane region" description="Helical" evidence="1">
    <location>
        <begin position="273"/>
        <end position="295"/>
    </location>
</feature>
<dbReference type="OrthoDB" id="9794407at2"/>
<reference evidence="2 3" key="1">
    <citation type="submission" date="2017-09" db="EMBL/GenBank/DDBJ databases">
        <title>Complete Genome Sequences of Two Strains of the Meat Spoilage Bacterium Brochothrix thermosphacta Isolated from Ground Chicken.</title>
        <authorList>
            <person name="Paoli G.C."/>
            <person name="Wijey C."/>
            <person name="Chen C.-Y."/>
            <person name="Nguyen L."/>
            <person name="Yan X."/>
            <person name="Irwin P.L."/>
        </authorList>
    </citation>
    <scope>NUCLEOTIDE SEQUENCE [LARGE SCALE GENOMIC DNA]</scope>
    <source>
        <strain evidence="2 3">BI</strain>
    </source>
</reference>
<dbReference type="InterPro" id="IPR052556">
    <property type="entry name" value="PolySynth_Transporter"/>
</dbReference>
<dbReference type="AlphaFoldDB" id="A0A1D2KY08"/>
<dbReference type="PANTHER" id="PTHR43424">
    <property type="entry name" value="LOCUS PUTATIVE PROTEIN 1-RELATED"/>
    <property type="match status" value="1"/>
</dbReference>
<evidence type="ECO:0000313" key="2">
    <source>
        <dbReference type="EMBL" id="ATF26556.1"/>
    </source>
</evidence>
<dbReference type="PANTHER" id="PTHR43424:SF1">
    <property type="entry name" value="LOCUS PUTATIVE PROTEIN 1-RELATED"/>
    <property type="match status" value="1"/>
</dbReference>